<evidence type="ECO:0000313" key="4">
    <source>
        <dbReference type="EMBL" id="KAJ8996265.1"/>
    </source>
</evidence>
<reference evidence="4" key="1">
    <citation type="submission" date="2023-01" db="EMBL/GenBank/DDBJ databases">
        <title>Exophiala dermititidis isolated from Cystic Fibrosis Patient.</title>
        <authorList>
            <person name="Kurbessoian T."/>
            <person name="Crocker A."/>
            <person name="Murante D."/>
            <person name="Hogan D.A."/>
            <person name="Stajich J.E."/>
        </authorList>
    </citation>
    <scope>NUCLEOTIDE SEQUENCE</scope>
    <source>
        <strain evidence="4">Ex8</strain>
    </source>
</reference>
<dbReference type="InterPro" id="IPR013785">
    <property type="entry name" value="Aldolase_TIM"/>
</dbReference>
<dbReference type="EMBL" id="JAJGCB010000001">
    <property type="protein sequence ID" value="KAJ8996265.1"/>
    <property type="molecule type" value="Genomic_DNA"/>
</dbReference>
<dbReference type="GO" id="GO:0008747">
    <property type="term" value="F:N-acetylneuraminate lyase activity"/>
    <property type="evidence" value="ECO:0007669"/>
    <property type="project" value="TreeGrafter"/>
</dbReference>
<keyword evidence="1" id="KW-0456">Lyase</keyword>
<evidence type="ECO:0000256" key="3">
    <source>
        <dbReference type="SAM" id="MobiDB-lite"/>
    </source>
</evidence>
<proteinExistence type="predicted"/>
<dbReference type="CDD" id="cd00408">
    <property type="entry name" value="DHDPS-like"/>
    <property type="match status" value="1"/>
</dbReference>
<dbReference type="PANTHER" id="PTHR42849">
    <property type="entry name" value="N-ACETYLNEURAMINATE LYASE"/>
    <property type="match status" value="1"/>
</dbReference>
<dbReference type="Gene3D" id="3.20.20.70">
    <property type="entry name" value="Aldolase class I"/>
    <property type="match status" value="1"/>
</dbReference>
<dbReference type="Proteomes" id="UP001161757">
    <property type="component" value="Unassembled WGS sequence"/>
</dbReference>
<dbReference type="Pfam" id="PF00701">
    <property type="entry name" value="DHDPS"/>
    <property type="match status" value="1"/>
</dbReference>
<dbReference type="PROSITE" id="PS00665">
    <property type="entry name" value="DHDPS_1"/>
    <property type="match status" value="1"/>
</dbReference>
<dbReference type="SUPFAM" id="SSF51569">
    <property type="entry name" value="Aldolase"/>
    <property type="match status" value="1"/>
</dbReference>
<dbReference type="PRINTS" id="PR00146">
    <property type="entry name" value="DHPICSNTHASE"/>
</dbReference>
<feature type="compositionally biased region" description="Polar residues" evidence="3">
    <location>
        <begin position="1"/>
        <end position="12"/>
    </location>
</feature>
<evidence type="ECO:0000313" key="5">
    <source>
        <dbReference type="Proteomes" id="UP001161757"/>
    </source>
</evidence>
<evidence type="ECO:0008006" key="6">
    <source>
        <dbReference type="Google" id="ProtNLM"/>
    </source>
</evidence>
<organism evidence="4 5">
    <name type="scientific">Exophiala dermatitidis</name>
    <name type="common">Black yeast-like fungus</name>
    <name type="synonym">Wangiella dermatitidis</name>
    <dbReference type="NCBI Taxonomy" id="5970"/>
    <lineage>
        <taxon>Eukaryota</taxon>
        <taxon>Fungi</taxon>
        <taxon>Dikarya</taxon>
        <taxon>Ascomycota</taxon>
        <taxon>Pezizomycotina</taxon>
        <taxon>Eurotiomycetes</taxon>
        <taxon>Chaetothyriomycetidae</taxon>
        <taxon>Chaetothyriales</taxon>
        <taxon>Herpotrichiellaceae</taxon>
        <taxon>Exophiala</taxon>
    </lineage>
</organism>
<gene>
    <name evidence="4" type="ORF">HRR80_000996</name>
</gene>
<feature type="region of interest" description="Disordered" evidence="3">
    <location>
        <begin position="1"/>
        <end position="23"/>
    </location>
</feature>
<evidence type="ECO:0000256" key="2">
    <source>
        <dbReference type="ARBA" id="ARBA00023270"/>
    </source>
</evidence>
<dbReference type="GO" id="GO:0005829">
    <property type="term" value="C:cytosol"/>
    <property type="evidence" value="ECO:0007669"/>
    <property type="project" value="TreeGrafter"/>
</dbReference>
<evidence type="ECO:0000256" key="1">
    <source>
        <dbReference type="ARBA" id="ARBA00023239"/>
    </source>
</evidence>
<dbReference type="GO" id="GO:0019262">
    <property type="term" value="P:N-acetylneuraminate catabolic process"/>
    <property type="evidence" value="ECO:0007669"/>
    <property type="project" value="TreeGrafter"/>
</dbReference>
<name>A0AAN6F622_EXODE</name>
<dbReference type="AlphaFoldDB" id="A0AAN6F622"/>
<protein>
    <recommendedName>
        <fullName evidence="6">Dihydrodipicolinate synthase family protein</fullName>
    </recommendedName>
</protein>
<dbReference type="InterPro" id="IPR002220">
    <property type="entry name" value="DapA-like"/>
</dbReference>
<dbReference type="InterPro" id="IPR020624">
    <property type="entry name" value="Schiff_base-form_aldolases_CS"/>
</dbReference>
<sequence length="154" mass="16541">MGSLKTSRTITSRQRRELQSQLSPGYTSASEHFHMVELKGVLVALVTAWTDDQKSIDKQQLIFDAGNHGLVPVGTTGEFTAMTIAERKQLIELCVQNAAGRGPVVAGTGATSTQDAIELAEHAAKAGAAALMVVPPIYDPVNYEQCKELMSEIQ</sequence>
<accession>A0AAN6F622</accession>
<dbReference type="PANTHER" id="PTHR42849:SF1">
    <property type="entry name" value="N-ACETYLNEURAMINATE LYASE"/>
    <property type="match status" value="1"/>
</dbReference>
<keyword evidence="2" id="KW-0704">Schiff base</keyword>
<comment type="caution">
    <text evidence="4">The sequence shown here is derived from an EMBL/GenBank/DDBJ whole genome shotgun (WGS) entry which is preliminary data.</text>
</comment>